<evidence type="ECO:0000259" key="3">
    <source>
        <dbReference type="PROSITE" id="PS50222"/>
    </source>
</evidence>
<organism evidence="4 5">
    <name type="scientific">Dentiscutata erythropus</name>
    <dbReference type="NCBI Taxonomy" id="1348616"/>
    <lineage>
        <taxon>Eukaryota</taxon>
        <taxon>Fungi</taxon>
        <taxon>Fungi incertae sedis</taxon>
        <taxon>Mucoromycota</taxon>
        <taxon>Glomeromycotina</taxon>
        <taxon>Glomeromycetes</taxon>
        <taxon>Diversisporales</taxon>
        <taxon>Gigasporaceae</taxon>
        <taxon>Dentiscutata</taxon>
    </lineage>
</organism>
<dbReference type="FunFam" id="1.10.238.10:FF:000178">
    <property type="entry name" value="Calmodulin-2 A"/>
    <property type="match status" value="1"/>
</dbReference>
<dbReference type="AlphaFoldDB" id="A0A9N9KG37"/>
<dbReference type="CDD" id="cd00051">
    <property type="entry name" value="EFh"/>
    <property type="match status" value="1"/>
</dbReference>
<dbReference type="PANTHER" id="PTHR23048">
    <property type="entry name" value="MYOSIN LIGHT CHAIN 1, 3"/>
    <property type="match status" value="1"/>
</dbReference>
<evidence type="ECO:0000256" key="2">
    <source>
        <dbReference type="ARBA" id="ARBA00022837"/>
    </source>
</evidence>
<evidence type="ECO:0000313" key="5">
    <source>
        <dbReference type="Proteomes" id="UP000789405"/>
    </source>
</evidence>
<dbReference type="Gene3D" id="1.10.238.10">
    <property type="entry name" value="EF-hand"/>
    <property type="match status" value="1"/>
</dbReference>
<dbReference type="InterPro" id="IPR018247">
    <property type="entry name" value="EF_Hand_1_Ca_BS"/>
</dbReference>
<name>A0A9N9KG37_9GLOM</name>
<dbReference type="InterPro" id="IPR050230">
    <property type="entry name" value="CALM/Myosin/TropC-like"/>
</dbReference>
<reference evidence="4" key="1">
    <citation type="submission" date="2021-06" db="EMBL/GenBank/DDBJ databases">
        <authorList>
            <person name="Kallberg Y."/>
            <person name="Tangrot J."/>
            <person name="Rosling A."/>
        </authorList>
    </citation>
    <scope>NUCLEOTIDE SEQUENCE</scope>
    <source>
        <strain evidence="4">MA453B</strain>
    </source>
</reference>
<dbReference type="PROSITE" id="PS50222">
    <property type="entry name" value="EF_HAND_2"/>
    <property type="match status" value="1"/>
</dbReference>
<sequence>EEIREAFNLFDPDGTGVMDVKELKVAIYTLGFEPKDEEERLINEVNHCENRTIDFESFLAIVKTKM</sequence>
<dbReference type="InterPro" id="IPR002048">
    <property type="entry name" value="EF_hand_dom"/>
</dbReference>
<feature type="non-terminal residue" evidence="4">
    <location>
        <position position="66"/>
    </location>
</feature>
<dbReference type="GO" id="GO:0016460">
    <property type="term" value="C:myosin II complex"/>
    <property type="evidence" value="ECO:0007669"/>
    <property type="project" value="TreeGrafter"/>
</dbReference>
<keyword evidence="2" id="KW-0106">Calcium</keyword>
<gene>
    <name evidence="4" type="ORF">DERYTH_LOCUS28626</name>
</gene>
<dbReference type="PROSITE" id="PS00018">
    <property type="entry name" value="EF_HAND_1"/>
    <property type="match status" value="1"/>
</dbReference>
<accession>A0A9N9KG37</accession>
<feature type="non-terminal residue" evidence="4">
    <location>
        <position position="1"/>
    </location>
</feature>
<dbReference type="EMBL" id="CAJVPY010072660">
    <property type="protein sequence ID" value="CAG8829150.1"/>
    <property type="molecule type" value="Genomic_DNA"/>
</dbReference>
<dbReference type="PANTHER" id="PTHR23048:SF59">
    <property type="entry name" value="EF-HAND SUPERFAMILY PROTEIN"/>
    <property type="match status" value="1"/>
</dbReference>
<dbReference type="Proteomes" id="UP000789405">
    <property type="component" value="Unassembled WGS sequence"/>
</dbReference>
<dbReference type="Pfam" id="PF13499">
    <property type="entry name" value="EF-hand_7"/>
    <property type="match status" value="1"/>
</dbReference>
<evidence type="ECO:0000256" key="1">
    <source>
        <dbReference type="ARBA" id="ARBA00022737"/>
    </source>
</evidence>
<comment type="caution">
    <text evidence="4">The sequence shown here is derived from an EMBL/GenBank/DDBJ whole genome shotgun (WGS) entry which is preliminary data.</text>
</comment>
<dbReference type="OrthoDB" id="26525at2759"/>
<proteinExistence type="predicted"/>
<keyword evidence="5" id="KW-1185">Reference proteome</keyword>
<keyword evidence="1" id="KW-0677">Repeat</keyword>
<dbReference type="SUPFAM" id="SSF47473">
    <property type="entry name" value="EF-hand"/>
    <property type="match status" value="1"/>
</dbReference>
<evidence type="ECO:0000313" key="4">
    <source>
        <dbReference type="EMBL" id="CAG8829150.1"/>
    </source>
</evidence>
<dbReference type="SMART" id="SM00054">
    <property type="entry name" value="EFh"/>
    <property type="match status" value="1"/>
</dbReference>
<dbReference type="InterPro" id="IPR011992">
    <property type="entry name" value="EF-hand-dom_pair"/>
</dbReference>
<protein>
    <submittedName>
        <fullName evidence="4">28197_t:CDS:1</fullName>
    </submittedName>
</protein>
<feature type="domain" description="EF-hand" evidence="3">
    <location>
        <begin position="1"/>
        <end position="33"/>
    </location>
</feature>
<dbReference type="GO" id="GO:0005509">
    <property type="term" value="F:calcium ion binding"/>
    <property type="evidence" value="ECO:0007669"/>
    <property type="project" value="InterPro"/>
</dbReference>